<comment type="caution">
    <text evidence="5">The sequence shown here is derived from an EMBL/GenBank/DDBJ whole genome shotgun (WGS) entry which is preliminary data.</text>
</comment>
<accession>A0ABS1MC88</accession>
<feature type="chain" id="PRO_5046542759" evidence="3">
    <location>
        <begin position="32"/>
        <end position="332"/>
    </location>
</feature>
<evidence type="ECO:0000256" key="1">
    <source>
        <dbReference type="ARBA" id="ARBA00004613"/>
    </source>
</evidence>
<dbReference type="Pfam" id="PF01522">
    <property type="entry name" value="Polysacc_deac_1"/>
    <property type="match status" value="1"/>
</dbReference>
<dbReference type="SUPFAM" id="SSF88713">
    <property type="entry name" value="Glycoside hydrolase/deacetylase"/>
    <property type="match status" value="1"/>
</dbReference>
<dbReference type="EMBL" id="JAERRJ010000011">
    <property type="protein sequence ID" value="MBL1078258.1"/>
    <property type="molecule type" value="Genomic_DNA"/>
</dbReference>
<dbReference type="Gene3D" id="3.20.20.370">
    <property type="entry name" value="Glycoside hydrolase/deacetylase"/>
    <property type="match status" value="1"/>
</dbReference>
<gene>
    <name evidence="5" type="ORF">JK358_28005</name>
</gene>
<dbReference type="RefSeq" id="WP_201953238.1">
    <property type="nucleotide sequence ID" value="NZ_JAERRJ010000011.1"/>
</dbReference>
<dbReference type="PANTHER" id="PTHR34216">
    <property type="match status" value="1"/>
</dbReference>
<comment type="subcellular location">
    <subcellularLocation>
        <location evidence="1">Secreted</location>
    </subcellularLocation>
</comment>
<dbReference type="Proteomes" id="UP000602198">
    <property type="component" value="Unassembled WGS sequence"/>
</dbReference>
<feature type="domain" description="NodB homology" evidence="4">
    <location>
        <begin position="125"/>
        <end position="332"/>
    </location>
</feature>
<organism evidence="5 6">
    <name type="scientific">Nocardia acididurans</name>
    <dbReference type="NCBI Taxonomy" id="2802282"/>
    <lineage>
        <taxon>Bacteria</taxon>
        <taxon>Bacillati</taxon>
        <taxon>Actinomycetota</taxon>
        <taxon>Actinomycetes</taxon>
        <taxon>Mycobacteriales</taxon>
        <taxon>Nocardiaceae</taxon>
        <taxon>Nocardia</taxon>
    </lineage>
</organism>
<keyword evidence="2 3" id="KW-0732">Signal</keyword>
<keyword evidence="6" id="KW-1185">Reference proteome</keyword>
<evidence type="ECO:0000256" key="3">
    <source>
        <dbReference type="SAM" id="SignalP"/>
    </source>
</evidence>
<sequence length="332" mass="35360">MAKIAVTTLRTAGSVLLLCFAAACGSPEPTAATPAAAVTTTTPPPDPAAVGANELGQVPVLMYHRVDRTGLGEYDQTPEKFRAELDRLYRENYRPITVSQYASGEFDLPAGTHPVVLTFDDSTTSQVAFTPDGAPVPDTAVAILEQFRAQHPDFGTTATFFVNNEPFANDARALPWLTAHGYEIGSHTATHANLARLDSAGVQRELVENIRAITAATGRPVRTLALPLGISPADKALSTAGSWDGTAYAFDAVMLVGSNPAPSPFGQVDLTAVPRIRSGRDDIPFTSGYWLDALAAAPADRYTSDGDRTRISFPRARTAELTARWTAQANPY</sequence>
<evidence type="ECO:0000313" key="5">
    <source>
        <dbReference type="EMBL" id="MBL1078258.1"/>
    </source>
</evidence>
<dbReference type="PROSITE" id="PS51677">
    <property type="entry name" value="NODB"/>
    <property type="match status" value="1"/>
</dbReference>
<dbReference type="InterPro" id="IPR051398">
    <property type="entry name" value="Polysacch_Deacetylase"/>
</dbReference>
<evidence type="ECO:0000259" key="4">
    <source>
        <dbReference type="PROSITE" id="PS51677"/>
    </source>
</evidence>
<dbReference type="PANTHER" id="PTHR34216:SF3">
    <property type="entry name" value="POLY-BETA-1,6-N-ACETYL-D-GLUCOSAMINE N-DEACETYLASE"/>
    <property type="match status" value="1"/>
</dbReference>
<dbReference type="PROSITE" id="PS51257">
    <property type="entry name" value="PROKAR_LIPOPROTEIN"/>
    <property type="match status" value="1"/>
</dbReference>
<dbReference type="InterPro" id="IPR002509">
    <property type="entry name" value="NODB_dom"/>
</dbReference>
<feature type="signal peptide" evidence="3">
    <location>
        <begin position="1"/>
        <end position="31"/>
    </location>
</feature>
<proteinExistence type="predicted"/>
<evidence type="ECO:0000256" key="2">
    <source>
        <dbReference type="ARBA" id="ARBA00022729"/>
    </source>
</evidence>
<evidence type="ECO:0000313" key="6">
    <source>
        <dbReference type="Proteomes" id="UP000602198"/>
    </source>
</evidence>
<dbReference type="InterPro" id="IPR011330">
    <property type="entry name" value="Glyco_hydro/deAcase_b/a-brl"/>
</dbReference>
<reference evidence="5 6" key="1">
    <citation type="submission" date="2021-01" db="EMBL/GenBank/DDBJ databases">
        <title>WGS of actinomycetes isolated from Thailand.</title>
        <authorList>
            <person name="Thawai C."/>
        </authorList>
    </citation>
    <scope>NUCLEOTIDE SEQUENCE [LARGE SCALE GENOMIC DNA]</scope>
    <source>
        <strain evidence="5 6">LPG 2</strain>
    </source>
</reference>
<protein>
    <submittedName>
        <fullName evidence="5">Polysaccharide deacetylase family protein</fullName>
    </submittedName>
</protein>
<name>A0ABS1MC88_9NOCA</name>